<accession>A0A2A7N655</accession>
<evidence type="ECO:0000256" key="1">
    <source>
        <dbReference type="SAM" id="SignalP"/>
    </source>
</evidence>
<protein>
    <recommendedName>
        <fullName evidence="6">3-keto-disaccharide hydrolase domain-containing protein</fullName>
    </recommendedName>
</protein>
<name>A0A2A7N655_MYCAG</name>
<organism evidence="3 4">
    <name type="scientific">Mycolicibacterium agri</name>
    <name type="common">Mycobacterium agri</name>
    <dbReference type="NCBI Taxonomy" id="36811"/>
    <lineage>
        <taxon>Bacteria</taxon>
        <taxon>Bacillati</taxon>
        <taxon>Actinomycetota</taxon>
        <taxon>Actinomycetes</taxon>
        <taxon>Mycobacteriales</taxon>
        <taxon>Mycobacteriaceae</taxon>
        <taxon>Mycolicibacterium</taxon>
    </lineage>
</organism>
<comment type="caution">
    <text evidence="3">The sequence shown here is derived from an EMBL/GenBank/DDBJ whole genome shotgun (WGS) entry which is preliminary data.</text>
</comment>
<keyword evidence="1" id="KW-0732">Signal</keyword>
<evidence type="ECO:0000313" key="5">
    <source>
        <dbReference type="Proteomes" id="UP000465302"/>
    </source>
</evidence>
<dbReference type="RefSeq" id="WP_097940063.1">
    <property type="nucleotide sequence ID" value="NZ_BLKS01000001.1"/>
</dbReference>
<feature type="signal peptide" evidence="1">
    <location>
        <begin position="1"/>
        <end position="25"/>
    </location>
</feature>
<feature type="chain" id="PRO_5036036251" description="3-keto-disaccharide hydrolase domain-containing protein" evidence="1">
    <location>
        <begin position="26"/>
        <end position="244"/>
    </location>
</feature>
<dbReference type="OrthoDB" id="3871243at2"/>
<dbReference type="EMBL" id="BLKS01000001">
    <property type="protein sequence ID" value="GFG51740.1"/>
    <property type="molecule type" value="Genomic_DNA"/>
</dbReference>
<dbReference type="Gene3D" id="2.60.120.560">
    <property type="entry name" value="Exo-inulinase, domain 1"/>
    <property type="match status" value="1"/>
</dbReference>
<reference evidence="3 4" key="1">
    <citation type="submission" date="2017-10" db="EMBL/GenBank/DDBJ databases">
        <title>The new phylogeny of genus Mycobacterium.</title>
        <authorList>
            <person name="Tortoli E."/>
            <person name="Trovato A."/>
            <person name="Cirillo D.M."/>
        </authorList>
    </citation>
    <scope>NUCLEOTIDE SEQUENCE [LARGE SCALE GENOMIC DNA]</scope>
    <source>
        <strain evidence="3 4">CCUG37673</strain>
    </source>
</reference>
<evidence type="ECO:0000313" key="4">
    <source>
        <dbReference type="Proteomes" id="UP000220914"/>
    </source>
</evidence>
<dbReference type="EMBL" id="PDCP01000015">
    <property type="protein sequence ID" value="PEG39356.1"/>
    <property type="molecule type" value="Genomic_DNA"/>
</dbReference>
<proteinExistence type="predicted"/>
<evidence type="ECO:0000313" key="3">
    <source>
        <dbReference type="EMBL" id="PEG39356.1"/>
    </source>
</evidence>
<sequence length="244" mass="25535">MALCRVAASVAVACLAASGCTTATAAPARIAETFIGPDGLIAAEGKPAEDDTNWEVTSGSLFRTAGTGWTGHPDAGDFPGATGSAVFRMVSRNRGFDDLEMSVTLRVDALVESPRTPAQDYDGAHLWVRYRSDRELYAISVDRRDATMIIKKKCPGGDSNGGTYYDLSPSRPDAPIPQGQWQHVTVTVADLPDGTVHIAAVRDGIPVEAIDSGVGCPALHGDGGVGIRGDNAEIRLASVIVDQV</sequence>
<dbReference type="Proteomes" id="UP000220914">
    <property type="component" value="Unassembled WGS sequence"/>
</dbReference>
<reference evidence="2 5" key="2">
    <citation type="journal article" date="2019" name="Emerg. Microbes Infect.">
        <title>Comprehensive subspecies identification of 175 nontuberculous mycobacteria species based on 7547 genomic profiles.</title>
        <authorList>
            <person name="Matsumoto Y."/>
            <person name="Kinjo T."/>
            <person name="Motooka D."/>
            <person name="Nabeya D."/>
            <person name="Jung N."/>
            <person name="Uechi K."/>
            <person name="Horii T."/>
            <person name="Iida T."/>
            <person name="Fujita J."/>
            <person name="Nakamura S."/>
        </authorList>
    </citation>
    <scope>NUCLEOTIDE SEQUENCE [LARGE SCALE GENOMIC DNA]</scope>
    <source>
        <strain evidence="2 5">JCM 6377</strain>
    </source>
</reference>
<gene>
    <name evidence="3" type="ORF">CQY20_10745</name>
    <name evidence="2" type="ORF">MAGR_31810</name>
</gene>
<dbReference type="Proteomes" id="UP000465302">
    <property type="component" value="Unassembled WGS sequence"/>
</dbReference>
<dbReference type="AlphaFoldDB" id="A0A2A7N655"/>
<evidence type="ECO:0008006" key="6">
    <source>
        <dbReference type="Google" id="ProtNLM"/>
    </source>
</evidence>
<dbReference type="PROSITE" id="PS51257">
    <property type="entry name" value="PROKAR_LIPOPROTEIN"/>
    <property type="match status" value="1"/>
</dbReference>
<evidence type="ECO:0000313" key="2">
    <source>
        <dbReference type="EMBL" id="GFG51740.1"/>
    </source>
</evidence>
<reference evidence="2" key="3">
    <citation type="submission" date="2020-02" db="EMBL/GenBank/DDBJ databases">
        <authorList>
            <person name="Matsumoto Y."/>
            <person name="Motooka D."/>
            <person name="Nakamura S."/>
        </authorList>
    </citation>
    <scope>NUCLEOTIDE SEQUENCE</scope>
    <source>
        <strain evidence="2">JCM 6377</strain>
    </source>
</reference>
<keyword evidence="4" id="KW-1185">Reference proteome</keyword>